<feature type="domain" description="DUF374" evidence="1">
    <location>
        <begin position="89"/>
        <end position="162"/>
    </location>
</feature>
<sequence length="255" mass="27948">MKVPEAESARKRARSAWSFDMRRFGKSLLGSDRFQTIAAAGLGGFFALTYRLNRDTGNSSDAHSLLEGQWPVIFALWHGQQLLIPYAAPRDQRFASLVSRSTDAEINARVIERAGHQVIRGSGGRVRRFANRKGGVKAMLSMRDALRAGTNIVMIADISKGAPRQAGDGIVRLAKLTGRPIVPMALATSRNHVVRRSWDQTTINLPFGRRCLRLGEPIHVAADADDAELEAARLRVTADLDRVTGEARASVGQRP</sequence>
<reference evidence="2 3" key="1">
    <citation type="submission" date="2018-05" db="EMBL/GenBank/DDBJ databases">
        <title>Genomic Encyclopedia of Type Strains, Phase IV (KMG-IV): sequencing the most valuable type-strain genomes for metagenomic binning, comparative biology and taxonomic classification.</title>
        <authorList>
            <person name="Goeker M."/>
        </authorList>
    </citation>
    <scope>NUCLEOTIDE SEQUENCE [LARGE SCALE GENOMIC DNA]</scope>
    <source>
        <strain evidence="2 3">DSM 16791</strain>
    </source>
</reference>
<dbReference type="EMBL" id="QGTR01000002">
    <property type="protein sequence ID" value="PWW01616.1"/>
    <property type="molecule type" value="Genomic_DNA"/>
</dbReference>
<evidence type="ECO:0000313" key="2">
    <source>
        <dbReference type="EMBL" id="PWW01616.1"/>
    </source>
</evidence>
<dbReference type="InterPro" id="IPR007172">
    <property type="entry name" value="DUF374"/>
</dbReference>
<protein>
    <recommendedName>
        <fullName evidence="1">DUF374 domain-containing protein</fullName>
    </recommendedName>
</protein>
<comment type="caution">
    <text evidence="2">The sequence shown here is derived from an EMBL/GenBank/DDBJ whole genome shotgun (WGS) entry which is preliminary data.</text>
</comment>
<dbReference type="OrthoDB" id="9810508at2"/>
<evidence type="ECO:0000313" key="3">
    <source>
        <dbReference type="Proteomes" id="UP000246352"/>
    </source>
</evidence>
<name>A0A317PLJ7_9HYPH</name>
<keyword evidence="3" id="KW-1185">Reference proteome</keyword>
<proteinExistence type="predicted"/>
<dbReference type="Pfam" id="PF04028">
    <property type="entry name" value="DUF374"/>
    <property type="match status" value="1"/>
</dbReference>
<gene>
    <name evidence="2" type="ORF">DFR52_102279</name>
</gene>
<dbReference type="CDD" id="cd07983">
    <property type="entry name" value="LPLAT_DUF374-like"/>
    <property type="match status" value="1"/>
</dbReference>
<organism evidence="2 3">
    <name type="scientific">Hoeflea marina</name>
    <dbReference type="NCBI Taxonomy" id="274592"/>
    <lineage>
        <taxon>Bacteria</taxon>
        <taxon>Pseudomonadati</taxon>
        <taxon>Pseudomonadota</taxon>
        <taxon>Alphaproteobacteria</taxon>
        <taxon>Hyphomicrobiales</taxon>
        <taxon>Rhizobiaceae</taxon>
        <taxon>Hoeflea</taxon>
    </lineage>
</organism>
<accession>A0A317PLJ7</accession>
<evidence type="ECO:0000259" key="1">
    <source>
        <dbReference type="Pfam" id="PF04028"/>
    </source>
</evidence>
<dbReference type="Proteomes" id="UP000246352">
    <property type="component" value="Unassembled WGS sequence"/>
</dbReference>
<dbReference type="AlphaFoldDB" id="A0A317PLJ7"/>